<dbReference type="AlphaFoldDB" id="A0A512CCS2"/>
<dbReference type="Gene3D" id="1.10.1740.10">
    <property type="match status" value="1"/>
</dbReference>
<keyword evidence="3" id="KW-0731">Sigma factor</keyword>
<dbReference type="GO" id="GO:0000428">
    <property type="term" value="C:DNA-directed RNA polymerase complex"/>
    <property type="evidence" value="ECO:0007669"/>
    <property type="project" value="UniProtKB-KW"/>
</dbReference>
<organism evidence="7 8">
    <name type="scientific">Cyclobacterium qasimii</name>
    <dbReference type="NCBI Taxonomy" id="1350429"/>
    <lineage>
        <taxon>Bacteria</taxon>
        <taxon>Pseudomonadati</taxon>
        <taxon>Bacteroidota</taxon>
        <taxon>Cytophagia</taxon>
        <taxon>Cytophagales</taxon>
        <taxon>Cyclobacteriaceae</taxon>
        <taxon>Cyclobacterium</taxon>
    </lineage>
</organism>
<comment type="caution">
    <text evidence="7">The sequence shown here is derived from an EMBL/GenBank/DDBJ whole genome shotgun (WGS) entry which is preliminary data.</text>
</comment>
<dbReference type="GO" id="GO:0003677">
    <property type="term" value="F:DNA binding"/>
    <property type="evidence" value="ECO:0007669"/>
    <property type="project" value="InterPro"/>
</dbReference>
<evidence type="ECO:0000259" key="6">
    <source>
        <dbReference type="Pfam" id="PF08281"/>
    </source>
</evidence>
<dbReference type="Pfam" id="PF08281">
    <property type="entry name" value="Sigma70_r4_2"/>
    <property type="match status" value="1"/>
</dbReference>
<keyword evidence="4" id="KW-0804">Transcription</keyword>
<evidence type="ECO:0000256" key="2">
    <source>
        <dbReference type="ARBA" id="ARBA00023015"/>
    </source>
</evidence>
<dbReference type="GO" id="GO:0006352">
    <property type="term" value="P:DNA-templated transcription initiation"/>
    <property type="evidence" value="ECO:0007669"/>
    <property type="project" value="InterPro"/>
</dbReference>
<dbReference type="PANTHER" id="PTHR43133">
    <property type="entry name" value="RNA POLYMERASE ECF-TYPE SIGMA FACTO"/>
    <property type="match status" value="1"/>
</dbReference>
<dbReference type="PANTHER" id="PTHR43133:SF46">
    <property type="entry name" value="RNA POLYMERASE SIGMA-70 FACTOR ECF SUBFAMILY"/>
    <property type="match status" value="1"/>
</dbReference>
<dbReference type="InterPro" id="IPR013324">
    <property type="entry name" value="RNA_pol_sigma_r3/r4-like"/>
</dbReference>
<dbReference type="InterPro" id="IPR036388">
    <property type="entry name" value="WH-like_DNA-bd_sf"/>
</dbReference>
<dbReference type="InterPro" id="IPR013249">
    <property type="entry name" value="RNA_pol_sigma70_r4_t2"/>
</dbReference>
<reference evidence="7 8" key="1">
    <citation type="submission" date="2019-07" db="EMBL/GenBank/DDBJ databases">
        <title>Whole genome shotgun sequence of Cyclobacterium qasimii NBRC 106168.</title>
        <authorList>
            <person name="Hosoyama A."/>
            <person name="Uohara A."/>
            <person name="Ohji S."/>
            <person name="Ichikawa N."/>
        </authorList>
    </citation>
    <scope>NUCLEOTIDE SEQUENCE [LARGE SCALE GENOMIC DNA]</scope>
    <source>
        <strain evidence="7 8">NBRC 106168</strain>
    </source>
</reference>
<dbReference type="NCBIfam" id="TIGR02985">
    <property type="entry name" value="Sig70_bacteroi1"/>
    <property type="match status" value="1"/>
</dbReference>
<accession>A0A512CCS2</accession>
<dbReference type="GO" id="GO:0016987">
    <property type="term" value="F:sigma factor activity"/>
    <property type="evidence" value="ECO:0007669"/>
    <property type="project" value="UniProtKB-KW"/>
</dbReference>
<dbReference type="NCBIfam" id="TIGR02937">
    <property type="entry name" value="sigma70-ECF"/>
    <property type="match status" value="1"/>
</dbReference>
<dbReference type="InterPro" id="IPR014327">
    <property type="entry name" value="RNA_pol_sigma70_bacteroid"/>
</dbReference>
<evidence type="ECO:0000256" key="3">
    <source>
        <dbReference type="ARBA" id="ARBA00023082"/>
    </source>
</evidence>
<keyword evidence="2" id="KW-0805">Transcription regulation</keyword>
<keyword evidence="7" id="KW-0240">DNA-directed RNA polymerase</keyword>
<dbReference type="EMBL" id="BJYV01000010">
    <property type="protein sequence ID" value="GEO22011.1"/>
    <property type="molecule type" value="Genomic_DNA"/>
</dbReference>
<proteinExistence type="inferred from homology"/>
<dbReference type="InterPro" id="IPR039425">
    <property type="entry name" value="RNA_pol_sigma-70-like"/>
</dbReference>
<evidence type="ECO:0000313" key="8">
    <source>
        <dbReference type="Proteomes" id="UP000321301"/>
    </source>
</evidence>
<dbReference type="Proteomes" id="UP000321301">
    <property type="component" value="Unassembled WGS sequence"/>
</dbReference>
<name>A0A512CCS2_9BACT</name>
<dbReference type="InterPro" id="IPR007627">
    <property type="entry name" value="RNA_pol_sigma70_r2"/>
</dbReference>
<dbReference type="InterPro" id="IPR013325">
    <property type="entry name" value="RNA_pol_sigma_r2"/>
</dbReference>
<dbReference type="Gene3D" id="1.10.10.10">
    <property type="entry name" value="Winged helix-like DNA-binding domain superfamily/Winged helix DNA-binding domain"/>
    <property type="match status" value="1"/>
</dbReference>
<feature type="domain" description="RNA polymerase sigma-70 region 2" evidence="5">
    <location>
        <begin position="25"/>
        <end position="88"/>
    </location>
</feature>
<evidence type="ECO:0000259" key="5">
    <source>
        <dbReference type="Pfam" id="PF04542"/>
    </source>
</evidence>
<gene>
    <name evidence="7" type="ORF">CQA01_25450</name>
</gene>
<dbReference type="CDD" id="cd06171">
    <property type="entry name" value="Sigma70_r4"/>
    <property type="match status" value="1"/>
</dbReference>
<sequence length="195" mass="22843">MVTEITNVNKDLPLLVDERVFEEVFKSHFKSLYAYSRVLVKDEVVAEEVVQTVFLKLWERREAVDITTSIKSYLYKAVYYDSLNYLKHEKVKMKHRERKQHEFAGDRSIGTVVDNPGEEKEIQNKLNQALQVLPEKCRKVFQLSRFEELKYHEIADRLGISIKTVEGHMGKALKTLRVELAEFLPVILILLADKF</sequence>
<evidence type="ECO:0000256" key="1">
    <source>
        <dbReference type="ARBA" id="ARBA00010641"/>
    </source>
</evidence>
<dbReference type="SUPFAM" id="SSF88946">
    <property type="entry name" value="Sigma2 domain of RNA polymerase sigma factors"/>
    <property type="match status" value="1"/>
</dbReference>
<dbReference type="SUPFAM" id="SSF88659">
    <property type="entry name" value="Sigma3 and sigma4 domains of RNA polymerase sigma factors"/>
    <property type="match status" value="1"/>
</dbReference>
<evidence type="ECO:0000313" key="7">
    <source>
        <dbReference type="EMBL" id="GEO22011.1"/>
    </source>
</evidence>
<comment type="similarity">
    <text evidence="1">Belongs to the sigma-70 factor family. ECF subfamily.</text>
</comment>
<feature type="domain" description="RNA polymerase sigma factor 70 region 4 type 2" evidence="6">
    <location>
        <begin position="125"/>
        <end position="176"/>
    </location>
</feature>
<evidence type="ECO:0000256" key="4">
    <source>
        <dbReference type="ARBA" id="ARBA00023163"/>
    </source>
</evidence>
<keyword evidence="8" id="KW-1185">Reference proteome</keyword>
<dbReference type="Pfam" id="PF04542">
    <property type="entry name" value="Sigma70_r2"/>
    <property type="match status" value="1"/>
</dbReference>
<protein>
    <submittedName>
        <fullName evidence="7">DNA-directed RNA polymerase sigma-70 factor</fullName>
    </submittedName>
</protein>
<dbReference type="InterPro" id="IPR014284">
    <property type="entry name" value="RNA_pol_sigma-70_dom"/>
</dbReference>